<dbReference type="EMBL" id="KE525348">
    <property type="protein sequence ID" value="KFB50342.1"/>
    <property type="molecule type" value="Genomic_DNA"/>
</dbReference>
<organism evidence="2">
    <name type="scientific">Anopheles sinensis</name>
    <name type="common">Mosquito</name>
    <dbReference type="NCBI Taxonomy" id="74873"/>
    <lineage>
        <taxon>Eukaryota</taxon>
        <taxon>Metazoa</taxon>
        <taxon>Ecdysozoa</taxon>
        <taxon>Arthropoda</taxon>
        <taxon>Hexapoda</taxon>
        <taxon>Insecta</taxon>
        <taxon>Pterygota</taxon>
        <taxon>Neoptera</taxon>
        <taxon>Endopterygota</taxon>
        <taxon>Diptera</taxon>
        <taxon>Nematocera</taxon>
        <taxon>Culicoidea</taxon>
        <taxon>Culicidae</taxon>
        <taxon>Anophelinae</taxon>
        <taxon>Anopheles</taxon>
    </lineage>
</organism>
<evidence type="ECO:0000313" key="3">
    <source>
        <dbReference type="EnsemblMetazoa" id="ASIC018612-PA"/>
    </source>
</evidence>
<evidence type="ECO:0000313" key="2">
    <source>
        <dbReference type="EMBL" id="KFB50342.1"/>
    </source>
</evidence>
<dbReference type="VEuPathDB" id="VectorBase:ASIC018612"/>
<feature type="compositionally biased region" description="Low complexity" evidence="1">
    <location>
        <begin position="41"/>
        <end position="52"/>
    </location>
</feature>
<dbReference type="EMBL" id="ATLV01024018">
    <property type="status" value="NOT_ANNOTATED_CDS"/>
    <property type="molecule type" value="Genomic_DNA"/>
</dbReference>
<reference evidence="2 4" key="1">
    <citation type="journal article" date="2014" name="BMC Genomics">
        <title>Genome sequence of Anopheles sinensis provides insight into genetics basis of mosquito competence for malaria parasites.</title>
        <authorList>
            <person name="Zhou D."/>
            <person name="Zhang D."/>
            <person name="Ding G."/>
            <person name="Shi L."/>
            <person name="Hou Q."/>
            <person name="Ye Y."/>
            <person name="Xu Y."/>
            <person name="Zhou H."/>
            <person name="Xiong C."/>
            <person name="Li S."/>
            <person name="Yu J."/>
            <person name="Hong S."/>
            <person name="Yu X."/>
            <person name="Zou P."/>
            <person name="Chen C."/>
            <person name="Chang X."/>
            <person name="Wang W."/>
            <person name="Lv Y."/>
            <person name="Sun Y."/>
            <person name="Ma L."/>
            <person name="Shen B."/>
            <person name="Zhu C."/>
        </authorList>
    </citation>
    <scope>NUCLEOTIDE SEQUENCE [LARGE SCALE GENOMIC DNA]</scope>
</reference>
<evidence type="ECO:0000256" key="1">
    <source>
        <dbReference type="SAM" id="MobiDB-lite"/>
    </source>
</evidence>
<dbReference type="EnsemblMetazoa" id="ASIC018612-RA">
    <property type="protein sequence ID" value="ASIC018612-PA"/>
    <property type="gene ID" value="ASIC018612"/>
</dbReference>
<gene>
    <name evidence="2" type="ORF">ZHAS_00018612</name>
</gene>
<evidence type="ECO:0000313" key="4">
    <source>
        <dbReference type="Proteomes" id="UP000030765"/>
    </source>
</evidence>
<accession>A0A084WJE8</accession>
<sequence>MRIYSPHGVGCSPDGLISHVIFWSHAFVLSLSKHLGEPLQVSSRPSRGSVRRPTVENPPPPIPACTTTPRRTGSRFGSRKPASNAASLSAVGNCGAYGPRVRTGYRVLQRPLQAQLQLALRSRQLECQCPLPATHLALSLPPSIPRTKRFTSDGRTTKGAQTVGGRVTLNEYRTHNATVAVQRGSK</sequence>
<keyword evidence="4" id="KW-1185">Reference proteome</keyword>
<dbReference type="Proteomes" id="UP000030765">
    <property type="component" value="Unassembled WGS sequence"/>
</dbReference>
<feature type="region of interest" description="Disordered" evidence="1">
    <location>
        <begin position="38"/>
        <end position="84"/>
    </location>
</feature>
<dbReference type="AlphaFoldDB" id="A0A084WJE8"/>
<proteinExistence type="predicted"/>
<protein>
    <submittedName>
        <fullName evidence="2 3">Uncharacterized protein</fullName>
    </submittedName>
</protein>
<name>A0A084WJE8_ANOSI</name>
<reference evidence="3" key="2">
    <citation type="submission" date="2020-05" db="UniProtKB">
        <authorList>
            <consortium name="EnsemblMetazoa"/>
        </authorList>
    </citation>
    <scope>IDENTIFICATION</scope>
</reference>